<dbReference type="CDD" id="cd16926">
    <property type="entry name" value="HATPase_MutL-MLH-PMS-like"/>
    <property type="match status" value="1"/>
</dbReference>
<dbReference type="GO" id="GO:0140664">
    <property type="term" value="F:ATP-dependent DNA damage sensor activity"/>
    <property type="evidence" value="ECO:0007669"/>
    <property type="project" value="InterPro"/>
</dbReference>
<name>A0A2T4U873_9BACI</name>
<evidence type="ECO:0000256" key="1">
    <source>
        <dbReference type="ARBA" id="ARBA00006082"/>
    </source>
</evidence>
<dbReference type="SUPFAM" id="SSF118116">
    <property type="entry name" value="DNA mismatch repair protein MutL"/>
    <property type="match status" value="1"/>
</dbReference>
<feature type="domain" description="DNA mismatch repair protein S5" evidence="7">
    <location>
        <begin position="208"/>
        <end position="326"/>
    </location>
</feature>
<dbReference type="SUPFAM" id="SSF54211">
    <property type="entry name" value="Ribosomal protein S5 domain 2-like"/>
    <property type="match status" value="1"/>
</dbReference>
<dbReference type="InterPro" id="IPR020568">
    <property type="entry name" value="Ribosomal_Su5_D2-typ_SF"/>
</dbReference>
<reference evidence="8 9" key="1">
    <citation type="submission" date="2018-03" db="EMBL/GenBank/DDBJ databases">
        <title>Alkalicoccus saliphilus sp. nov., isolated from a mineral pool.</title>
        <authorList>
            <person name="Zhao B."/>
        </authorList>
    </citation>
    <scope>NUCLEOTIDE SEQUENCE [LARGE SCALE GENOMIC DNA]</scope>
    <source>
        <strain evidence="8 9">6AG</strain>
    </source>
</reference>
<keyword evidence="2 4" id="KW-0227">DNA damage</keyword>
<dbReference type="NCBIfam" id="TIGR00585">
    <property type="entry name" value="mutl"/>
    <property type="match status" value="1"/>
</dbReference>
<dbReference type="InterPro" id="IPR014721">
    <property type="entry name" value="Ribsml_uS5_D2-typ_fold_subgr"/>
</dbReference>
<dbReference type="AlphaFoldDB" id="A0A2T4U873"/>
<dbReference type="Pfam" id="PF08676">
    <property type="entry name" value="MutL_C"/>
    <property type="match status" value="1"/>
</dbReference>
<evidence type="ECO:0000259" key="6">
    <source>
        <dbReference type="SMART" id="SM00853"/>
    </source>
</evidence>
<dbReference type="SUPFAM" id="SSF55874">
    <property type="entry name" value="ATPase domain of HSP90 chaperone/DNA topoisomerase II/histidine kinase"/>
    <property type="match status" value="1"/>
</dbReference>
<accession>A0A2T4U873</accession>
<dbReference type="InterPro" id="IPR020667">
    <property type="entry name" value="DNA_mismatch_repair_MutL"/>
</dbReference>
<dbReference type="GO" id="GO:0005524">
    <property type="term" value="F:ATP binding"/>
    <property type="evidence" value="ECO:0007669"/>
    <property type="project" value="InterPro"/>
</dbReference>
<evidence type="ECO:0000256" key="3">
    <source>
        <dbReference type="ARBA" id="ARBA00023204"/>
    </source>
</evidence>
<dbReference type="PANTHER" id="PTHR10073:SF12">
    <property type="entry name" value="DNA MISMATCH REPAIR PROTEIN MLH1"/>
    <property type="match status" value="1"/>
</dbReference>
<sequence>MGRIVQLDEKLSNKIAAGEVVERPASVVKELVENAMDANSSKIRVDVSEGGLSSIRVLDNGEGILPEDRETAFFRHATSKIKTDRDLFRIGTLGFRGEALPSIASVAEVTLKTCAGESEGEKITVKGGQITERITAPPRQGTEIVVRDLFYNTPARLKYMRTVYTELGHISDVVNRMALARPDIAFELWSDDRKMLKTAGHNDLLRVLNEVYGRAVVKEMKYVKASSEDFQVTGYIAAPSEARSNRSYMTTILNGRYIKNPALTKAVQTGYATLLPVGRFPIVCLHITMNPLLVDVNVHPSKMEVRLSKERALQELVSEAVKEVWENTRLIPEMSSPEKSTPKPEQMSLNFQEQNSASVKKQAEGNQTYKVPKNKESIFSPDVSKAVSNSKENEGTGDFTRSQTDSIHSTIRDPEIESVSEEVHSPTVESAEIPALYPIGQLHGTYILAQNESGFYMIDQHAAQERINYEYYADKLKQPSNQLQELLVPLTLEVTASETGMLNGNKEELEKVGLFLEPFGTNTFLIRAYPEWFPPGEEKETIQEMIEHIQKAGKVDIGLIRDEAAAMMSCKGAIKANHYLRQEDMEALLVEWRKCRNPYTCPHGRPVMVQYTIYEIEKMFKRVMN</sequence>
<feature type="domain" description="MutL C-terminal dimerisation" evidence="6">
    <location>
        <begin position="438"/>
        <end position="580"/>
    </location>
</feature>
<evidence type="ECO:0000256" key="4">
    <source>
        <dbReference type="HAMAP-Rule" id="MF_00149"/>
    </source>
</evidence>
<evidence type="ECO:0000256" key="2">
    <source>
        <dbReference type="ARBA" id="ARBA00022763"/>
    </source>
</evidence>
<dbReference type="Gene3D" id="3.30.230.10">
    <property type="match status" value="1"/>
</dbReference>
<dbReference type="InterPro" id="IPR036890">
    <property type="entry name" value="HATPase_C_sf"/>
</dbReference>
<dbReference type="GO" id="GO:0032300">
    <property type="term" value="C:mismatch repair complex"/>
    <property type="evidence" value="ECO:0007669"/>
    <property type="project" value="InterPro"/>
</dbReference>
<dbReference type="EMBL" id="PZJJ01000005">
    <property type="protein sequence ID" value="PTL39592.1"/>
    <property type="molecule type" value="Genomic_DNA"/>
</dbReference>
<organism evidence="8 9">
    <name type="scientific">Alkalicoccus saliphilus</name>
    <dbReference type="NCBI Taxonomy" id="200989"/>
    <lineage>
        <taxon>Bacteria</taxon>
        <taxon>Bacillati</taxon>
        <taxon>Bacillota</taxon>
        <taxon>Bacilli</taxon>
        <taxon>Bacillales</taxon>
        <taxon>Bacillaceae</taxon>
        <taxon>Alkalicoccus</taxon>
    </lineage>
</organism>
<dbReference type="Gene3D" id="3.30.1540.20">
    <property type="entry name" value="MutL, C-terminal domain, dimerisation subdomain"/>
    <property type="match status" value="1"/>
</dbReference>
<comment type="similarity">
    <text evidence="1 4">Belongs to the DNA mismatch repair MutL/HexB family.</text>
</comment>
<dbReference type="GO" id="GO:0006298">
    <property type="term" value="P:mismatch repair"/>
    <property type="evidence" value="ECO:0007669"/>
    <property type="project" value="UniProtKB-UniRule"/>
</dbReference>
<keyword evidence="8" id="KW-0255">Endonuclease</keyword>
<dbReference type="Pfam" id="PF01119">
    <property type="entry name" value="DNA_mis_repair"/>
    <property type="match status" value="1"/>
</dbReference>
<dbReference type="NCBIfam" id="NF000950">
    <property type="entry name" value="PRK00095.1-3"/>
    <property type="match status" value="1"/>
</dbReference>
<feature type="region of interest" description="Disordered" evidence="5">
    <location>
        <begin position="380"/>
        <end position="427"/>
    </location>
</feature>
<dbReference type="InterPro" id="IPR013507">
    <property type="entry name" value="DNA_mismatch_S5_2-like"/>
</dbReference>
<dbReference type="Gene3D" id="3.30.1370.100">
    <property type="entry name" value="MutL, C-terminal domain, regulatory subdomain"/>
    <property type="match status" value="1"/>
</dbReference>
<dbReference type="RefSeq" id="WP_107583849.1">
    <property type="nucleotide sequence ID" value="NZ_PZJJ01000005.1"/>
</dbReference>
<comment type="function">
    <text evidence="4">This protein is involved in the repair of mismatches in DNA. It is required for dam-dependent methyl-directed DNA mismatch repair. May act as a 'molecular matchmaker', a protein that promotes the formation of a stable complex between two or more DNA-binding proteins in an ATP-dependent manner without itself being part of a final effector complex.</text>
</comment>
<protein>
    <recommendedName>
        <fullName evidence="4">DNA mismatch repair protein MutL</fullName>
    </recommendedName>
</protein>
<keyword evidence="3 4" id="KW-0234">DNA repair</keyword>
<dbReference type="GO" id="GO:0004519">
    <property type="term" value="F:endonuclease activity"/>
    <property type="evidence" value="ECO:0007669"/>
    <property type="project" value="UniProtKB-KW"/>
</dbReference>
<comment type="caution">
    <text evidence="8">The sequence shown here is derived from an EMBL/GenBank/DDBJ whole genome shotgun (WGS) entry which is preliminary data.</text>
</comment>
<evidence type="ECO:0000313" key="9">
    <source>
        <dbReference type="Proteomes" id="UP000240509"/>
    </source>
</evidence>
<evidence type="ECO:0000259" key="7">
    <source>
        <dbReference type="SMART" id="SM01340"/>
    </source>
</evidence>
<keyword evidence="8" id="KW-0378">Hydrolase</keyword>
<dbReference type="GO" id="GO:0016887">
    <property type="term" value="F:ATP hydrolysis activity"/>
    <property type="evidence" value="ECO:0007669"/>
    <property type="project" value="InterPro"/>
</dbReference>
<dbReference type="FunFam" id="3.30.565.10:FF:000003">
    <property type="entry name" value="DNA mismatch repair endonuclease MutL"/>
    <property type="match status" value="1"/>
</dbReference>
<dbReference type="SMART" id="SM01340">
    <property type="entry name" value="DNA_mis_repair"/>
    <property type="match status" value="1"/>
</dbReference>
<dbReference type="InterPro" id="IPR042120">
    <property type="entry name" value="MutL_C_dimsub"/>
</dbReference>
<dbReference type="InterPro" id="IPR038973">
    <property type="entry name" value="MutL/Mlh/Pms-like"/>
</dbReference>
<dbReference type="InterPro" id="IPR042121">
    <property type="entry name" value="MutL_C_regsub"/>
</dbReference>
<dbReference type="HAMAP" id="MF_00149">
    <property type="entry name" value="DNA_mis_repair"/>
    <property type="match status" value="1"/>
</dbReference>
<dbReference type="GO" id="GO:0030983">
    <property type="term" value="F:mismatched DNA binding"/>
    <property type="evidence" value="ECO:0007669"/>
    <property type="project" value="InterPro"/>
</dbReference>
<dbReference type="Pfam" id="PF13589">
    <property type="entry name" value="HATPase_c_3"/>
    <property type="match status" value="1"/>
</dbReference>
<dbReference type="InterPro" id="IPR014790">
    <property type="entry name" value="MutL_C"/>
</dbReference>
<keyword evidence="9" id="KW-1185">Reference proteome</keyword>
<evidence type="ECO:0000313" key="8">
    <source>
        <dbReference type="EMBL" id="PTL39592.1"/>
    </source>
</evidence>
<keyword evidence="8" id="KW-0540">Nuclease</keyword>
<dbReference type="Gene3D" id="3.30.565.10">
    <property type="entry name" value="Histidine kinase-like ATPase, C-terminal domain"/>
    <property type="match status" value="1"/>
</dbReference>
<dbReference type="InterPro" id="IPR037198">
    <property type="entry name" value="MutL_C_sf"/>
</dbReference>
<dbReference type="InterPro" id="IPR002099">
    <property type="entry name" value="MutL/Mlh/PMS"/>
</dbReference>
<gene>
    <name evidence="4" type="primary">mutL</name>
    <name evidence="8" type="ORF">C6Y45_04525</name>
</gene>
<dbReference type="SMART" id="SM00853">
    <property type="entry name" value="MutL_C"/>
    <property type="match status" value="1"/>
</dbReference>
<dbReference type="PANTHER" id="PTHR10073">
    <property type="entry name" value="DNA MISMATCH REPAIR PROTEIN MLH, PMS, MUTL"/>
    <property type="match status" value="1"/>
</dbReference>
<dbReference type="OrthoDB" id="9763467at2"/>
<proteinExistence type="inferred from homology"/>
<dbReference type="CDD" id="cd00782">
    <property type="entry name" value="MutL_Trans"/>
    <property type="match status" value="1"/>
</dbReference>
<dbReference type="Proteomes" id="UP000240509">
    <property type="component" value="Unassembled WGS sequence"/>
</dbReference>
<evidence type="ECO:0000256" key="5">
    <source>
        <dbReference type="SAM" id="MobiDB-lite"/>
    </source>
</evidence>
<dbReference type="InterPro" id="IPR014762">
    <property type="entry name" value="DNA_mismatch_repair_CS"/>
</dbReference>
<dbReference type="PROSITE" id="PS00058">
    <property type="entry name" value="DNA_MISMATCH_REPAIR_1"/>
    <property type="match status" value="1"/>
</dbReference>
<feature type="compositionally biased region" description="Polar residues" evidence="5">
    <location>
        <begin position="399"/>
        <end position="409"/>
    </location>
</feature>